<sequence length="426" mass="46288">MDKLTKLVERLENIADRLETANIREKSLKLSEKSNSKSNFQSLTMSTMDSALSTPLQKLCDLLVAAFKAESDFVQSAGSMSKPGDSQLPSVLKPCATAIQKVVEYKDANRSSADFNHLAAVAESVSALGWVSGKPCDYIDEMAEAGKFYSNRILKDFKDKDEKRVQWVHALTDLWHQLKAYISANYPGGLTWGSGGSAPVAPPPPPGGAPPPPPPCPESSEPAGPDTKALFAEINRGDALMKGLRKVTGDMKTHKNPELRAGGVVSSGANKTIPPAVPARPEQRNREVIVEAKEKKETVYIFECRDSVVQIKGKVNSIVLDSCKKTFLLFDTVISSVDVINCQSVQVQVIGVMPTINIDQTDGCQVYLSEESKGVDIITAKSSEMNILIPKGDGDYTEYNVPEQFKTNFVANHLETKVNDLTSHGS</sequence>
<dbReference type="Gene3D" id="2.160.20.70">
    <property type="match status" value="1"/>
</dbReference>
<dbReference type="InterPro" id="IPR036223">
    <property type="entry name" value="CAP_C_sf"/>
</dbReference>
<dbReference type="PROSITE" id="PS51329">
    <property type="entry name" value="C_CAP_COFACTOR_C"/>
    <property type="match status" value="1"/>
</dbReference>
<dbReference type="InterPro" id="IPR006599">
    <property type="entry name" value="CARP_motif"/>
</dbReference>
<dbReference type="Pfam" id="PF08603">
    <property type="entry name" value="CAP_C"/>
    <property type="match status" value="1"/>
</dbReference>
<dbReference type="GO" id="GO:0005737">
    <property type="term" value="C:cytoplasm"/>
    <property type="evidence" value="ECO:0007669"/>
    <property type="project" value="TreeGrafter"/>
</dbReference>
<dbReference type="SUPFAM" id="SSF69340">
    <property type="entry name" value="C-terminal domain of adenylylcyclase associated protein"/>
    <property type="match status" value="1"/>
</dbReference>
<dbReference type="InterPro" id="IPR018106">
    <property type="entry name" value="CAP_CS_N"/>
</dbReference>
<dbReference type="WBParaSite" id="HDID_0000733701-mRNA-1">
    <property type="protein sequence ID" value="HDID_0000733701-mRNA-1"/>
    <property type="gene ID" value="HDID_0000733701"/>
</dbReference>
<dbReference type="FunFam" id="1.25.40.330:FF:000001">
    <property type="entry name" value="Adenylyl cyclase-associated protein"/>
    <property type="match status" value="1"/>
</dbReference>
<feature type="compositionally biased region" description="Pro residues" evidence="2">
    <location>
        <begin position="200"/>
        <end position="217"/>
    </location>
</feature>
<evidence type="ECO:0000313" key="4">
    <source>
        <dbReference type="EMBL" id="VDL59653.1"/>
    </source>
</evidence>
<dbReference type="OrthoDB" id="1601at2759"/>
<evidence type="ECO:0000256" key="1">
    <source>
        <dbReference type="ARBA" id="ARBA00007659"/>
    </source>
</evidence>
<feature type="region of interest" description="Disordered" evidence="2">
    <location>
        <begin position="197"/>
        <end position="226"/>
    </location>
</feature>
<feature type="region of interest" description="Disordered" evidence="2">
    <location>
        <begin position="253"/>
        <end position="280"/>
    </location>
</feature>
<dbReference type="AlphaFoldDB" id="A0A0R3SQI5"/>
<reference evidence="4 5" key="2">
    <citation type="submission" date="2018-11" db="EMBL/GenBank/DDBJ databases">
        <authorList>
            <consortium name="Pathogen Informatics"/>
        </authorList>
    </citation>
    <scope>NUCLEOTIDE SEQUENCE [LARGE SCALE GENOMIC DNA]</scope>
</reference>
<dbReference type="GO" id="GO:0008179">
    <property type="term" value="F:adenylate cyclase binding"/>
    <property type="evidence" value="ECO:0007669"/>
    <property type="project" value="TreeGrafter"/>
</dbReference>
<dbReference type="GO" id="GO:0019933">
    <property type="term" value="P:cAMP-mediated signaling"/>
    <property type="evidence" value="ECO:0007669"/>
    <property type="project" value="TreeGrafter"/>
</dbReference>
<dbReference type="PANTHER" id="PTHR10652">
    <property type="entry name" value="ADENYLYL CYCLASE-ASSOCIATED PROTEIN"/>
    <property type="match status" value="1"/>
</dbReference>
<dbReference type="SMART" id="SM00673">
    <property type="entry name" value="CARP"/>
    <property type="match status" value="2"/>
</dbReference>
<name>A0A0R3SQI5_HYMDI</name>
<dbReference type="SUPFAM" id="SSF101278">
    <property type="entry name" value="N-terminal domain of adenylylcyclase associated protein, CAP"/>
    <property type="match status" value="1"/>
</dbReference>
<dbReference type="GO" id="GO:0007015">
    <property type="term" value="P:actin filament organization"/>
    <property type="evidence" value="ECO:0007669"/>
    <property type="project" value="TreeGrafter"/>
</dbReference>
<dbReference type="GO" id="GO:0003779">
    <property type="term" value="F:actin binding"/>
    <property type="evidence" value="ECO:0007669"/>
    <property type="project" value="InterPro"/>
</dbReference>
<dbReference type="InterPro" id="IPR036222">
    <property type="entry name" value="CAP_N_sf"/>
</dbReference>
<evidence type="ECO:0000313" key="6">
    <source>
        <dbReference type="WBParaSite" id="HDID_0000733701-mRNA-1"/>
    </source>
</evidence>
<dbReference type="InterPro" id="IPR013912">
    <property type="entry name" value="Adenylate_cyclase-assoc_CAP_C"/>
</dbReference>
<proteinExistence type="inferred from homology"/>
<dbReference type="Pfam" id="PF21938">
    <property type="entry name" value="CAP_N"/>
    <property type="match status" value="1"/>
</dbReference>
<dbReference type="STRING" id="6216.A0A0R3SQI5"/>
<dbReference type="InterPro" id="IPR053950">
    <property type="entry name" value="CAP_N"/>
</dbReference>
<organism evidence="6">
    <name type="scientific">Hymenolepis diminuta</name>
    <name type="common">Rat tapeworm</name>
    <dbReference type="NCBI Taxonomy" id="6216"/>
    <lineage>
        <taxon>Eukaryota</taxon>
        <taxon>Metazoa</taxon>
        <taxon>Spiralia</taxon>
        <taxon>Lophotrochozoa</taxon>
        <taxon>Platyhelminthes</taxon>
        <taxon>Cestoda</taxon>
        <taxon>Eucestoda</taxon>
        <taxon>Cyclophyllidea</taxon>
        <taxon>Hymenolepididae</taxon>
        <taxon>Hymenolepis</taxon>
    </lineage>
</organism>
<evidence type="ECO:0000313" key="5">
    <source>
        <dbReference type="Proteomes" id="UP000274504"/>
    </source>
</evidence>
<gene>
    <name evidence="4" type="ORF">HDID_LOCUS7335</name>
</gene>
<dbReference type="InterPro" id="IPR016098">
    <property type="entry name" value="CAP/MinC_C"/>
</dbReference>
<dbReference type="Gene3D" id="1.25.40.330">
    <property type="entry name" value="Adenylate cyclase-associated CAP, N-terminal domain"/>
    <property type="match status" value="1"/>
</dbReference>
<dbReference type="InterPro" id="IPR001837">
    <property type="entry name" value="Adenylate_cyclase-assoc_CAP"/>
</dbReference>
<dbReference type="PANTHER" id="PTHR10652:SF0">
    <property type="entry name" value="ADENYLYL CYCLASE-ASSOCIATED PROTEIN"/>
    <property type="match status" value="1"/>
</dbReference>
<dbReference type="PROSITE" id="PS01088">
    <property type="entry name" value="CAP_1"/>
    <property type="match status" value="1"/>
</dbReference>
<protein>
    <submittedName>
        <fullName evidence="6">Adenylyl cyclase-associated protein</fullName>
    </submittedName>
</protein>
<dbReference type="EMBL" id="UYSG01010926">
    <property type="protein sequence ID" value="VDL59653.1"/>
    <property type="molecule type" value="Genomic_DNA"/>
</dbReference>
<feature type="domain" description="C-CAP/cofactor C-like" evidence="3">
    <location>
        <begin position="274"/>
        <end position="401"/>
    </location>
</feature>
<evidence type="ECO:0000256" key="2">
    <source>
        <dbReference type="SAM" id="MobiDB-lite"/>
    </source>
</evidence>
<evidence type="ECO:0000259" key="3">
    <source>
        <dbReference type="PROSITE" id="PS51329"/>
    </source>
</evidence>
<dbReference type="Proteomes" id="UP000274504">
    <property type="component" value="Unassembled WGS sequence"/>
</dbReference>
<accession>A0A0R3SQI5</accession>
<reference evidence="6" key="1">
    <citation type="submission" date="2017-02" db="UniProtKB">
        <authorList>
            <consortium name="WormBaseParasite"/>
        </authorList>
    </citation>
    <scope>IDENTIFICATION</scope>
</reference>
<comment type="similarity">
    <text evidence="1">Belongs to the CAP family.</text>
</comment>
<dbReference type="InterPro" id="IPR017901">
    <property type="entry name" value="C-CAP_CF_C-like"/>
</dbReference>